<evidence type="ECO:0000313" key="2">
    <source>
        <dbReference type="Proteomes" id="UP001165960"/>
    </source>
</evidence>
<reference evidence="1" key="1">
    <citation type="submission" date="2022-04" db="EMBL/GenBank/DDBJ databases">
        <title>Genome of the entomopathogenic fungus Entomophthora muscae.</title>
        <authorList>
            <person name="Elya C."/>
            <person name="Lovett B.R."/>
            <person name="Lee E."/>
            <person name="Macias A.M."/>
            <person name="Hajek A.E."/>
            <person name="De Bivort B.L."/>
            <person name="Kasson M.T."/>
            <person name="De Fine Licht H.H."/>
            <person name="Stajich J.E."/>
        </authorList>
    </citation>
    <scope>NUCLEOTIDE SEQUENCE</scope>
    <source>
        <strain evidence="1">Berkeley</strain>
    </source>
</reference>
<organism evidence="1 2">
    <name type="scientific">Entomophthora muscae</name>
    <dbReference type="NCBI Taxonomy" id="34485"/>
    <lineage>
        <taxon>Eukaryota</taxon>
        <taxon>Fungi</taxon>
        <taxon>Fungi incertae sedis</taxon>
        <taxon>Zoopagomycota</taxon>
        <taxon>Entomophthoromycotina</taxon>
        <taxon>Entomophthoromycetes</taxon>
        <taxon>Entomophthorales</taxon>
        <taxon>Entomophthoraceae</taxon>
        <taxon>Entomophthora</taxon>
    </lineage>
</organism>
<protein>
    <submittedName>
        <fullName evidence="1">Uncharacterized protein</fullName>
    </submittedName>
</protein>
<gene>
    <name evidence="1" type="ORF">DSO57_1013633</name>
</gene>
<keyword evidence="2" id="KW-1185">Reference proteome</keyword>
<dbReference type="Proteomes" id="UP001165960">
    <property type="component" value="Unassembled WGS sequence"/>
</dbReference>
<comment type="caution">
    <text evidence="1">The sequence shown here is derived from an EMBL/GenBank/DDBJ whole genome shotgun (WGS) entry which is preliminary data.</text>
</comment>
<evidence type="ECO:0000313" key="1">
    <source>
        <dbReference type="EMBL" id="KAJ9069920.1"/>
    </source>
</evidence>
<proteinExistence type="predicted"/>
<accession>A0ACC2T5R6</accession>
<name>A0ACC2T5R6_9FUNG</name>
<sequence length="536" mass="61943">MQLPQKGALLAVDLGRTKLRCDQCRRKHLKCNRGAPKCTNCIDFNLNCTHEDAQRRLLKIHVVSRRTMLSTKDKVPETWDQAILLRSKSWAIQYFMRRYLMPLEFLLPKPTKASEIGKLTAYAMQLPTLSVNQTTRLKLNRHPEEILKANREAIEAFFCLYNPLFPLFSKEGFFSKPRSATLLKIVIQIGLERMPSTRLTHAAILANNLTLEEIKELPISLDTLQCQLLIYYGLEAPHIRPFCLLYSRFTDRIFPLLGLHISSSCLERTLAIQLFYNASHQIAIGQTIPIGLPIRFETTSDHLKQDYAKERPRQLARTSDYIHYIASQTTFHSFATVFSAYKNHAKATKDKSPAHIFKAFLYAHMKHLEENFMWGWRHLSITSTRQKALLMKTRFVLALRYHSDYIELMKLDMYIPDDLNLPLSREPIKNKITEFTQRGLKIAVRNINLITTINSYNCDFEFMRIRTILPSVAFLITHYSTLISNHGHIQVVDDAISQAKACLKKSQEFPASKHSATCYLALIDFLIKANKPLTKR</sequence>
<dbReference type="EMBL" id="QTSX02003601">
    <property type="protein sequence ID" value="KAJ9069920.1"/>
    <property type="molecule type" value="Genomic_DNA"/>
</dbReference>